<dbReference type="Pfam" id="PF03265">
    <property type="entry name" value="DNase_II"/>
    <property type="match status" value="1"/>
</dbReference>
<feature type="compositionally biased region" description="Basic residues" evidence="3">
    <location>
        <begin position="265"/>
        <end position="275"/>
    </location>
</feature>
<dbReference type="PANTHER" id="PTHR10858:SF23">
    <property type="entry name" value="DEOXYRIBONUCLEASE II"/>
    <property type="match status" value="1"/>
</dbReference>
<dbReference type="Proteomes" id="UP000001058">
    <property type="component" value="Unassembled WGS sequence"/>
</dbReference>
<dbReference type="InterPro" id="IPR004947">
    <property type="entry name" value="DNase_II"/>
</dbReference>
<keyword evidence="2" id="KW-0378">Hydrolase</keyword>
<organism evidence="5">
    <name type="scientific">Volvox carteri f. nagariensis</name>
    <dbReference type="NCBI Taxonomy" id="3068"/>
    <lineage>
        <taxon>Eukaryota</taxon>
        <taxon>Viridiplantae</taxon>
        <taxon>Chlorophyta</taxon>
        <taxon>core chlorophytes</taxon>
        <taxon>Chlorophyceae</taxon>
        <taxon>CS clade</taxon>
        <taxon>Chlamydomonadales</taxon>
        <taxon>Volvocaceae</taxon>
        <taxon>Volvox</taxon>
    </lineage>
</organism>
<evidence type="ECO:0000313" key="4">
    <source>
        <dbReference type="EMBL" id="EFJ46350.1"/>
    </source>
</evidence>
<name>D8U1J2_VOLCA</name>
<dbReference type="GeneID" id="9627537"/>
<proteinExistence type="inferred from homology"/>
<reference evidence="4 5" key="1">
    <citation type="journal article" date="2010" name="Science">
        <title>Genomic analysis of organismal complexity in the multicellular green alga Volvox carteri.</title>
        <authorList>
            <person name="Prochnik S.E."/>
            <person name="Umen J."/>
            <person name="Nedelcu A.M."/>
            <person name="Hallmann A."/>
            <person name="Miller S.M."/>
            <person name="Nishii I."/>
            <person name="Ferris P."/>
            <person name="Kuo A."/>
            <person name="Mitros T."/>
            <person name="Fritz-Laylin L.K."/>
            <person name="Hellsten U."/>
            <person name="Chapman J."/>
            <person name="Simakov O."/>
            <person name="Rensing S.A."/>
            <person name="Terry A."/>
            <person name="Pangilinan J."/>
            <person name="Kapitonov V."/>
            <person name="Jurka J."/>
            <person name="Salamov A."/>
            <person name="Shapiro H."/>
            <person name="Schmutz J."/>
            <person name="Grimwood J."/>
            <person name="Lindquist E."/>
            <person name="Lucas S."/>
            <person name="Grigoriev I.V."/>
            <person name="Schmitt R."/>
            <person name="Kirk D."/>
            <person name="Rokhsar D.S."/>
        </authorList>
    </citation>
    <scope>NUCLEOTIDE SEQUENCE [LARGE SCALE GENOMIC DNA]</scope>
    <source>
        <strain evidence="5">f. Nagariensis / Eve</strain>
    </source>
</reference>
<dbReference type="GO" id="GO:0004531">
    <property type="term" value="F:deoxyribonuclease II activity"/>
    <property type="evidence" value="ECO:0007669"/>
    <property type="project" value="InterPro"/>
</dbReference>
<feature type="compositionally biased region" description="Low complexity" evidence="3">
    <location>
        <begin position="278"/>
        <end position="301"/>
    </location>
</feature>
<feature type="region of interest" description="Disordered" evidence="3">
    <location>
        <begin position="1"/>
        <end position="29"/>
    </location>
</feature>
<evidence type="ECO:0000256" key="1">
    <source>
        <dbReference type="ARBA" id="ARBA00007527"/>
    </source>
</evidence>
<dbReference type="PANTHER" id="PTHR10858">
    <property type="entry name" value="DEOXYRIBONUCLEASE II"/>
    <property type="match status" value="1"/>
</dbReference>
<sequence>MSRLGGDGGSDDDAGGDGSDGGGGKGCYWRPGIDVNDVKGPLRRTLAAAAQAAAAAAGAAAPALGFAFYNDADPEGREHWLFAHSKGVLVFGPSGGVWITHSFPSFPARPPGRHKPPPPPPAAAADGNVVVESADGGGDMRGDGGPDPPWDVVRHAQTVYGQHALCLTLPREDLLRVAESLLVAKVYVYDHVMPDRLKKKYDVIQQLIDASGFDAAEESASGAGAAATAAADVALDLYGDCPRGIAAGDAAGGGGGSDVSRRLLRSRRSLRRGRRQQPSSLTAMTSASSLLQSSPSHLPPAARNVSQRLLTTLYGSTWRHITKSPSHAVDFHEQPSQRFRGGGYICTADPRIWSAFRQLVAEVAIVRDTG</sequence>
<protein>
    <submittedName>
        <fullName evidence="4">Uncharacterized protein</fullName>
    </submittedName>
</protein>
<evidence type="ECO:0000313" key="5">
    <source>
        <dbReference type="Proteomes" id="UP000001058"/>
    </source>
</evidence>
<dbReference type="InParanoid" id="D8U1J2"/>
<dbReference type="STRING" id="3068.D8U1J2"/>
<evidence type="ECO:0000256" key="2">
    <source>
        <dbReference type="ARBA" id="ARBA00022801"/>
    </source>
</evidence>
<dbReference type="OrthoDB" id="541546at2759"/>
<feature type="region of interest" description="Disordered" evidence="3">
    <location>
        <begin position="265"/>
        <end position="301"/>
    </location>
</feature>
<dbReference type="AlphaFoldDB" id="D8U1J2"/>
<dbReference type="RefSeq" id="XP_002952503.1">
    <property type="nucleotide sequence ID" value="XM_002952457.1"/>
</dbReference>
<dbReference type="KEGG" id="vcn:VOLCADRAFT_93194"/>
<evidence type="ECO:0000256" key="3">
    <source>
        <dbReference type="SAM" id="MobiDB-lite"/>
    </source>
</evidence>
<accession>D8U1J2</accession>
<keyword evidence="5" id="KW-1185">Reference proteome</keyword>
<feature type="compositionally biased region" description="Gly residues" evidence="3">
    <location>
        <begin position="16"/>
        <end position="26"/>
    </location>
</feature>
<gene>
    <name evidence="4" type="ORF">VOLCADRAFT_93194</name>
</gene>
<dbReference type="EMBL" id="GL378351">
    <property type="protein sequence ID" value="EFJ46350.1"/>
    <property type="molecule type" value="Genomic_DNA"/>
</dbReference>
<dbReference type="eggNOG" id="KOG3825">
    <property type="taxonomic scope" value="Eukaryota"/>
</dbReference>
<comment type="similarity">
    <text evidence="1">Belongs to the DNase II family.</text>
</comment>